<dbReference type="AlphaFoldDB" id="A0AAD6THQ7"/>
<dbReference type="EMBL" id="JARJCM010000003">
    <property type="protein sequence ID" value="KAJ7046454.1"/>
    <property type="molecule type" value="Genomic_DNA"/>
</dbReference>
<evidence type="ECO:0000313" key="2">
    <source>
        <dbReference type="EMBL" id="KAJ7046454.1"/>
    </source>
</evidence>
<keyword evidence="3" id="KW-1185">Reference proteome</keyword>
<organism evidence="2 3">
    <name type="scientific">Mycena alexandri</name>
    <dbReference type="NCBI Taxonomy" id="1745969"/>
    <lineage>
        <taxon>Eukaryota</taxon>
        <taxon>Fungi</taxon>
        <taxon>Dikarya</taxon>
        <taxon>Basidiomycota</taxon>
        <taxon>Agaricomycotina</taxon>
        <taxon>Agaricomycetes</taxon>
        <taxon>Agaricomycetidae</taxon>
        <taxon>Agaricales</taxon>
        <taxon>Marasmiineae</taxon>
        <taxon>Mycenaceae</taxon>
        <taxon>Mycena</taxon>
    </lineage>
</organism>
<feature type="region of interest" description="Disordered" evidence="1">
    <location>
        <begin position="218"/>
        <end position="321"/>
    </location>
</feature>
<feature type="compositionally biased region" description="Basic and acidic residues" evidence="1">
    <location>
        <begin position="308"/>
        <end position="321"/>
    </location>
</feature>
<reference evidence="2" key="1">
    <citation type="submission" date="2023-03" db="EMBL/GenBank/DDBJ databases">
        <title>Massive genome expansion in bonnet fungi (Mycena s.s.) driven by repeated elements and novel gene families across ecological guilds.</title>
        <authorList>
            <consortium name="Lawrence Berkeley National Laboratory"/>
            <person name="Harder C.B."/>
            <person name="Miyauchi S."/>
            <person name="Viragh M."/>
            <person name="Kuo A."/>
            <person name="Thoen E."/>
            <person name="Andreopoulos B."/>
            <person name="Lu D."/>
            <person name="Skrede I."/>
            <person name="Drula E."/>
            <person name="Henrissat B."/>
            <person name="Morin E."/>
            <person name="Kohler A."/>
            <person name="Barry K."/>
            <person name="LaButti K."/>
            <person name="Morin E."/>
            <person name="Salamov A."/>
            <person name="Lipzen A."/>
            <person name="Mereny Z."/>
            <person name="Hegedus B."/>
            <person name="Baldrian P."/>
            <person name="Stursova M."/>
            <person name="Weitz H."/>
            <person name="Taylor A."/>
            <person name="Grigoriev I.V."/>
            <person name="Nagy L.G."/>
            <person name="Martin F."/>
            <person name="Kauserud H."/>
        </authorList>
    </citation>
    <scope>NUCLEOTIDE SEQUENCE</scope>
    <source>
        <strain evidence="2">CBHHK200</strain>
    </source>
</reference>
<dbReference type="PANTHER" id="PTHR28027:SF1">
    <property type="entry name" value="CAMP INDEPENDENT REGULATORY PROTEIN (AFU_ORTHOLOGUE AFUA_3G09640)"/>
    <property type="match status" value="1"/>
</dbReference>
<gene>
    <name evidence="2" type="ORF">C8F04DRAFT_345577</name>
</gene>
<proteinExistence type="predicted"/>
<dbReference type="InterPro" id="IPR018608">
    <property type="entry name" value="Gti1/Pac2"/>
</dbReference>
<evidence type="ECO:0000313" key="3">
    <source>
        <dbReference type="Proteomes" id="UP001218188"/>
    </source>
</evidence>
<dbReference type="GO" id="GO:0003677">
    <property type="term" value="F:DNA binding"/>
    <property type="evidence" value="ECO:0007669"/>
    <property type="project" value="TreeGrafter"/>
</dbReference>
<comment type="caution">
    <text evidence="2">The sequence shown here is derived from an EMBL/GenBank/DDBJ whole genome shotgun (WGS) entry which is preliminary data.</text>
</comment>
<dbReference type="PANTHER" id="PTHR28027">
    <property type="entry name" value="TRANSCRIPTIONAL REGULATOR MIT1"/>
    <property type="match status" value="1"/>
</dbReference>
<evidence type="ECO:0000256" key="1">
    <source>
        <dbReference type="SAM" id="MobiDB-lite"/>
    </source>
</evidence>
<feature type="compositionally biased region" description="Low complexity" evidence="1">
    <location>
        <begin position="297"/>
        <end position="307"/>
    </location>
</feature>
<dbReference type="Pfam" id="PF09729">
    <property type="entry name" value="Gti1_Pac2"/>
    <property type="match status" value="1"/>
</dbReference>
<dbReference type="Proteomes" id="UP001218188">
    <property type="component" value="Unassembled WGS sequence"/>
</dbReference>
<sequence length="327" mass="37139">MTAPTRLTFPPLMSFRAGINEPQPGPYVTHPSLHLRDVTDAHRVLEAVRRHTLPLIRRRLVAHERAQLKSGNVFVWEEAEDSDEGGLVRWTEGRRWSQSRMRGDYLFYEEKIETTHEEKQAKAARRASKASDLAIFLPAPPKRKDRPSKVDGLTKQTYSVTVRMPGSPTSRKWHIVAYFSASDYTRLPVIENYDYLRDIRVPDGIFTSNRTACSNPDLFPSHSDEFDSARGSHSPVSPSFELRAPMMPPSYRRSASAEPSLMLPPPISLPRETNPRVRLPPLSSLGYHAPRSPLPPRHSTTSSSNAESRARRSPEDRRILDSFRVVI</sequence>
<name>A0AAD6THQ7_9AGAR</name>
<protein>
    <submittedName>
        <fullName evidence="2">Gti1/Pac2 family-domain-containing protein</fullName>
    </submittedName>
</protein>
<accession>A0AAD6THQ7</accession>